<reference evidence="2 3" key="1">
    <citation type="journal article" date="2013" name="Genome Announc.">
        <title>Draft Whole-Genome Sequence of Bacillus sonorensis Strain L12, a Source of Nonribosomal Lipopeptides.</title>
        <authorList>
            <person name="Adimpong D.B."/>
            <person name="Sorensen K.I."/>
            <person name="Nielsen D.S."/>
            <person name="Thorsen L."/>
            <person name="Rasmussen T.B."/>
            <person name="Derkx P.M."/>
            <person name="Jespersen L."/>
        </authorList>
    </citation>
    <scope>NUCLEOTIDE SEQUENCE [LARGE SCALE GENOMIC DNA]</scope>
    <source>
        <strain evidence="2 3">L12</strain>
    </source>
</reference>
<feature type="signal peptide" evidence="1">
    <location>
        <begin position="1"/>
        <end position="25"/>
    </location>
</feature>
<evidence type="ECO:0000256" key="1">
    <source>
        <dbReference type="SAM" id="SignalP"/>
    </source>
</evidence>
<proteinExistence type="predicted"/>
<dbReference type="eggNOG" id="COG1403">
    <property type="taxonomic scope" value="Bacteria"/>
</dbReference>
<name>M5NZB0_9BACI</name>
<dbReference type="Proteomes" id="UP000011907">
    <property type="component" value="Unassembled WGS sequence"/>
</dbReference>
<evidence type="ECO:0000313" key="3">
    <source>
        <dbReference type="Proteomes" id="UP000011907"/>
    </source>
</evidence>
<sequence>MKFVSKSLWLVALALSLLLSSYPLHDIKATPSNEVTGDSENITGIDLNKRISKVNGERQNTASSKRDLAGSDSKLQKIAKEQGLDVESSYQSYIAYDKEGNKTSSGQVTSENQRKTVEKKAESVVYLSHTFLGGKVNKVLHGVEIAKVVGIPPASVEVLQTLCKSGYYNKQFTCPHVIRKTFIGPQVKKGSEVHQFINVNTTTFWKYSGSAIATWAGKKPTIRTLTWTEGLYLTNMKGMFFPSDYTDKQSGLNILAPPNAFIKWVPKEKRVKWRTKERQAYRDWYEKKYGKKTWVKFEIHHQLPREYGGGNQKKNLIPIDVNFHRKEVNPWWASYSEKK</sequence>
<dbReference type="RefSeq" id="WP_006640242.1">
    <property type="nucleotide sequence ID" value="NZ_AOFM01000015.1"/>
</dbReference>
<dbReference type="PATRIC" id="fig|1274524.3.peg.4656"/>
<dbReference type="EMBL" id="AOFM01000015">
    <property type="protein sequence ID" value="EME72544.1"/>
    <property type="molecule type" value="Genomic_DNA"/>
</dbReference>
<comment type="caution">
    <text evidence="2">The sequence shown here is derived from an EMBL/GenBank/DDBJ whole genome shotgun (WGS) entry which is preliminary data.</text>
</comment>
<dbReference type="STRING" id="1274524.BSONL12_21599"/>
<accession>M5NZB0</accession>
<dbReference type="AlphaFoldDB" id="M5NZB0"/>
<evidence type="ECO:0000313" key="2">
    <source>
        <dbReference type="EMBL" id="EME72544.1"/>
    </source>
</evidence>
<feature type="chain" id="PRO_5038344928" description="HNH endonuclease" evidence="1">
    <location>
        <begin position="26"/>
        <end position="339"/>
    </location>
</feature>
<keyword evidence="1" id="KW-0732">Signal</keyword>
<evidence type="ECO:0008006" key="4">
    <source>
        <dbReference type="Google" id="ProtNLM"/>
    </source>
</evidence>
<organism evidence="2 3">
    <name type="scientific">Bacillus sonorensis L12</name>
    <dbReference type="NCBI Taxonomy" id="1274524"/>
    <lineage>
        <taxon>Bacteria</taxon>
        <taxon>Bacillati</taxon>
        <taxon>Bacillota</taxon>
        <taxon>Bacilli</taxon>
        <taxon>Bacillales</taxon>
        <taxon>Bacillaceae</taxon>
        <taxon>Bacillus</taxon>
    </lineage>
</organism>
<gene>
    <name evidence="2" type="ORF">BSONL12_21599</name>
</gene>
<protein>
    <recommendedName>
        <fullName evidence="4">HNH endonuclease</fullName>
    </recommendedName>
</protein>